<evidence type="ECO:0000313" key="4">
    <source>
        <dbReference type="Proteomes" id="UP000215902"/>
    </source>
</evidence>
<feature type="non-terminal residue" evidence="3">
    <location>
        <position position="1"/>
    </location>
</feature>
<reference evidence="3 4" key="1">
    <citation type="submission" date="2017-06" db="EMBL/GenBank/DDBJ databases">
        <title>A platform for efficient transgenesis in Macrostomum lignano, a flatworm model organism for stem cell research.</title>
        <authorList>
            <person name="Berezikov E."/>
        </authorList>
    </citation>
    <scope>NUCLEOTIDE SEQUENCE [LARGE SCALE GENOMIC DNA]</scope>
    <source>
        <strain evidence="3">DV1</strain>
        <tissue evidence="3">Whole organism</tissue>
    </source>
</reference>
<evidence type="ECO:0000256" key="2">
    <source>
        <dbReference type="SAM" id="Phobius"/>
    </source>
</evidence>
<name>A0A267G9N9_9PLAT</name>
<evidence type="ECO:0000256" key="1">
    <source>
        <dbReference type="SAM" id="MobiDB-lite"/>
    </source>
</evidence>
<sequence length="544" mass="60651">EIEYFYAVLELCYNSDILLNTEWLPHLATRFCFEAVEKASEYSDRKLPVVILQLKSRMAFILLLIFVHCLISCAEAGHYYCGKYGMAVNMTEQSGPVDYLILPWEEGQKNLPKKLSCKWKFSGRFSRNVILLLKGFDTENVDLSLRRVVRSAKHSSLTAGRIRYRFLPYEYFVNGSCSAQAARGWQSVELKTLRVLQLPRRSNLHVEFDTGSSGNPHDTPGLRIQLMEPGFCSSDVVCFEHSCYSISSARRSLKAELTAICSDGGLAQLASFNSSSALQNFVAQSQRTIVGTGLKARSKTPLNLTQPVRIGLLHDRLTGSIFYLSNSNGELELKPLVESKILYYNVWPTSSRFSCGSLKLAQTADGTEVSFGVVEFVSCSESLPALLSFRDTARNCCCGCSARAVLSQIEKAESHVFVYKTSTESSNTTPIPKPRLETVSKISRSDAAAPKSDSTDIPQKFSQETETNKVDYDSYVIPFFAVLAYSILLSIGMIIGAYYFWYRIRSPPPGTLTRIYYTESTLGPSRTSSLARNPADILLDPSNH</sequence>
<evidence type="ECO:0000313" key="3">
    <source>
        <dbReference type="EMBL" id="PAA82114.1"/>
    </source>
</evidence>
<dbReference type="Proteomes" id="UP000215902">
    <property type="component" value="Unassembled WGS sequence"/>
</dbReference>
<feature type="non-terminal residue" evidence="3">
    <location>
        <position position="544"/>
    </location>
</feature>
<dbReference type="AlphaFoldDB" id="A0A267G9N9"/>
<keyword evidence="4" id="KW-1185">Reference proteome</keyword>
<accession>A0A267G9N9</accession>
<keyword evidence="2" id="KW-0472">Membrane</keyword>
<feature type="transmembrane region" description="Helical" evidence="2">
    <location>
        <begin position="475"/>
        <end position="501"/>
    </location>
</feature>
<keyword evidence="2" id="KW-0812">Transmembrane</keyword>
<protein>
    <submittedName>
        <fullName evidence="3">Uncharacterized protein</fullName>
    </submittedName>
</protein>
<feature type="region of interest" description="Disordered" evidence="1">
    <location>
        <begin position="442"/>
        <end position="462"/>
    </location>
</feature>
<gene>
    <name evidence="3" type="ORF">BOX15_Mlig003791g1</name>
</gene>
<comment type="caution">
    <text evidence="3">The sequence shown here is derived from an EMBL/GenBank/DDBJ whole genome shotgun (WGS) entry which is preliminary data.</text>
</comment>
<organism evidence="3 4">
    <name type="scientific">Macrostomum lignano</name>
    <dbReference type="NCBI Taxonomy" id="282301"/>
    <lineage>
        <taxon>Eukaryota</taxon>
        <taxon>Metazoa</taxon>
        <taxon>Spiralia</taxon>
        <taxon>Lophotrochozoa</taxon>
        <taxon>Platyhelminthes</taxon>
        <taxon>Rhabditophora</taxon>
        <taxon>Macrostomorpha</taxon>
        <taxon>Macrostomida</taxon>
        <taxon>Macrostomidae</taxon>
        <taxon>Macrostomum</taxon>
    </lineage>
</organism>
<dbReference type="EMBL" id="NIVC01000494">
    <property type="protein sequence ID" value="PAA82114.1"/>
    <property type="molecule type" value="Genomic_DNA"/>
</dbReference>
<proteinExistence type="predicted"/>
<keyword evidence="2" id="KW-1133">Transmembrane helix</keyword>